<evidence type="ECO:0000256" key="16">
    <source>
        <dbReference type="PIRSR" id="PIRSR000386-1"/>
    </source>
</evidence>
<evidence type="ECO:0000256" key="3">
    <source>
        <dbReference type="ARBA" id="ARBA00007630"/>
    </source>
</evidence>
<evidence type="ECO:0000256" key="17">
    <source>
        <dbReference type="RuleBase" id="RU003464"/>
    </source>
</evidence>
<dbReference type="PANTHER" id="PTHR46417">
    <property type="entry name" value="TRNA (GUANINE-N(1)-)-METHYLTRANSFERASE"/>
    <property type="match status" value="1"/>
</dbReference>
<keyword evidence="9 15" id="KW-0808">Transferase</keyword>
<dbReference type="PANTHER" id="PTHR46417:SF1">
    <property type="entry name" value="TRNA (GUANINE-N(1)-)-METHYLTRANSFERASE"/>
    <property type="match status" value="1"/>
</dbReference>
<comment type="similarity">
    <text evidence="3 15 17">Belongs to the RNA methyltransferase TrmD family.</text>
</comment>
<dbReference type="Gene3D" id="1.10.1270.20">
    <property type="entry name" value="tRNA(m1g37)methyltransferase, domain 2"/>
    <property type="match status" value="1"/>
</dbReference>
<evidence type="ECO:0000256" key="2">
    <source>
        <dbReference type="ARBA" id="ARBA00004496"/>
    </source>
</evidence>
<evidence type="ECO:0000256" key="13">
    <source>
        <dbReference type="ARBA" id="ARBA00033392"/>
    </source>
</evidence>
<evidence type="ECO:0000313" key="19">
    <source>
        <dbReference type="EMBL" id="RZO25026.1"/>
    </source>
</evidence>
<keyword evidence="10 15" id="KW-0949">S-adenosyl-L-methionine</keyword>
<comment type="catalytic activity">
    <reaction evidence="14 15 17">
        <text>guanosine(37) in tRNA + S-adenosyl-L-methionine = N(1)-methylguanosine(37) in tRNA + S-adenosyl-L-homocysteine + H(+)</text>
        <dbReference type="Rhea" id="RHEA:36899"/>
        <dbReference type="Rhea" id="RHEA-COMP:10145"/>
        <dbReference type="Rhea" id="RHEA-COMP:10147"/>
        <dbReference type="ChEBI" id="CHEBI:15378"/>
        <dbReference type="ChEBI" id="CHEBI:57856"/>
        <dbReference type="ChEBI" id="CHEBI:59789"/>
        <dbReference type="ChEBI" id="CHEBI:73542"/>
        <dbReference type="ChEBI" id="CHEBI:74269"/>
        <dbReference type="EC" id="2.1.1.228"/>
    </reaction>
</comment>
<dbReference type="InterPro" id="IPR002649">
    <property type="entry name" value="tRNA_m1G_MeTrfase_TrmD"/>
</dbReference>
<dbReference type="Gene3D" id="3.40.1280.10">
    <property type="match status" value="1"/>
</dbReference>
<dbReference type="InterPro" id="IPR029028">
    <property type="entry name" value="Alpha/beta_knot_MTases"/>
</dbReference>
<protein>
    <recommendedName>
        <fullName evidence="6 15">tRNA (guanine-N(1)-)-methyltransferase</fullName>
        <ecNumber evidence="5 15">2.1.1.228</ecNumber>
    </recommendedName>
    <alternativeName>
        <fullName evidence="12 15">M1G-methyltransferase</fullName>
    </alternativeName>
    <alternativeName>
        <fullName evidence="13 15">tRNA [GM37] methyltransferase</fullName>
    </alternativeName>
</protein>
<keyword evidence="11 15" id="KW-0819">tRNA processing</keyword>
<gene>
    <name evidence="15 19" type="primary">trmD</name>
    <name evidence="19" type="ORF">EVA99_00280</name>
</gene>
<accession>A0A520MV30</accession>
<dbReference type="EC" id="2.1.1.228" evidence="5 15"/>
<dbReference type="EMBL" id="SHBL01000001">
    <property type="protein sequence ID" value="RZO25026.1"/>
    <property type="molecule type" value="Genomic_DNA"/>
</dbReference>
<keyword evidence="7 15" id="KW-0963">Cytoplasm</keyword>
<evidence type="ECO:0000259" key="18">
    <source>
        <dbReference type="Pfam" id="PF01746"/>
    </source>
</evidence>
<comment type="function">
    <text evidence="1 15 17">Specifically methylates guanosine-37 in various tRNAs.</text>
</comment>
<evidence type="ECO:0000256" key="7">
    <source>
        <dbReference type="ARBA" id="ARBA00022490"/>
    </source>
</evidence>
<dbReference type="GO" id="GO:0052906">
    <property type="term" value="F:tRNA (guanine(37)-N1)-methyltransferase activity"/>
    <property type="evidence" value="ECO:0007669"/>
    <property type="project" value="UniProtKB-UniRule"/>
</dbReference>
<dbReference type="NCBIfam" id="TIGR00088">
    <property type="entry name" value="trmD"/>
    <property type="match status" value="1"/>
</dbReference>
<feature type="binding site" evidence="15 16">
    <location>
        <begin position="128"/>
        <end position="133"/>
    </location>
    <ligand>
        <name>S-adenosyl-L-methionine</name>
        <dbReference type="ChEBI" id="CHEBI:59789"/>
    </ligand>
</feature>
<comment type="caution">
    <text evidence="19">The sequence shown here is derived from an EMBL/GenBank/DDBJ whole genome shotgun (WGS) entry which is preliminary data.</text>
</comment>
<evidence type="ECO:0000256" key="15">
    <source>
        <dbReference type="HAMAP-Rule" id="MF_00605"/>
    </source>
</evidence>
<evidence type="ECO:0000256" key="9">
    <source>
        <dbReference type="ARBA" id="ARBA00022679"/>
    </source>
</evidence>
<proteinExistence type="inferred from homology"/>
<dbReference type="InterPro" id="IPR023148">
    <property type="entry name" value="tRNA_m1G_MeTrfase_C_sf"/>
</dbReference>
<evidence type="ECO:0000256" key="14">
    <source>
        <dbReference type="ARBA" id="ARBA00047783"/>
    </source>
</evidence>
<comment type="subcellular location">
    <subcellularLocation>
        <location evidence="2 15 17">Cytoplasm</location>
    </subcellularLocation>
</comment>
<dbReference type="GO" id="GO:0002939">
    <property type="term" value="P:tRNA N1-guanine methylation"/>
    <property type="evidence" value="ECO:0007669"/>
    <property type="project" value="TreeGrafter"/>
</dbReference>
<dbReference type="SUPFAM" id="SSF75217">
    <property type="entry name" value="alpha/beta knot"/>
    <property type="match status" value="1"/>
</dbReference>
<evidence type="ECO:0000256" key="1">
    <source>
        <dbReference type="ARBA" id="ARBA00002634"/>
    </source>
</evidence>
<feature type="binding site" evidence="15 16">
    <location>
        <position position="108"/>
    </location>
    <ligand>
        <name>S-adenosyl-L-methionine</name>
        <dbReference type="ChEBI" id="CHEBI:59789"/>
    </ligand>
</feature>
<evidence type="ECO:0000256" key="11">
    <source>
        <dbReference type="ARBA" id="ARBA00022694"/>
    </source>
</evidence>
<keyword evidence="8 15" id="KW-0489">Methyltransferase</keyword>
<evidence type="ECO:0000256" key="6">
    <source>
        <dbReference type="ARBA" id="ARBA00014679"/>
    </source>
</evidence>
<dbReference type="HAMAP" id="MF_00605">
    <property type="entry name" value="TrmD"/>
    <property type="match status" value="1"/>
</dbReference>
<dbReference type="NCBIfam" id="NF000648">
    <property type="entry name" value="PRK00026.1"/>
    <property type="match status" value="1"/>
</dbReference>
<dbReference type="InterPro" id="IPR016009">
    <property type="entry name" value="tRNA_MeTrfase_TRMD/TRM10"/>
</dbReference>
<dbReference type="InterPro" id="IPR029026">
    <property type="entry name" value="tRNA_m1G_MTases_N"/>
</dbReference>
<dbReference type="GO" id="GO:0005829">
    <property type="term" value="C:cytosol"/>
    <property type="evidence" value="ECO:0007669"/>
    <property type="project" value="TreeGrafter"/>
</dbReference>
<evidence type="ECO:0000256" key="8">
    <source>
        <dbReference type="ARBA" id="ARBA00022603"/>
    </source>
</evidence>
<dbReference type="CDD" id="cd18080">
    <property type="entry name" value="TrmD-like"/>
    <property type="match status" value="1"/>
</dbReference>
<name>A0A520MV30_9GAMM</name>
<evidence type="ECO:0000256" key="10">
    <source>
        <dbReference type="ARBA" id="ARBA00022691"/>
    </source>
</evidence>
<reference evidence="19 20" key="1">
    <citation type="submission" date="2019-02" db="EMBL/GenBank/DDBJ databases">
        <title>Prokaryotic population dynamics and viral predation in marine succession experiment using metagenomics: the confinement effect.</title>
        <authorList>
            <person name="Haro-Moreno J.M."/>
            <person name="Rodriguez-Valera F."/>
            <person name="Lopez-Perez M."/>
        </authorList>
    </citation>
    <scope>NUCLEOTIDE SEQUENCE [LARGE SCALE GENOMIC DNA]</scope>
    <source>
        <strain evidence="19">MED-G166</strain>
    </source>
</reference>
<evidence type="ECO:0000256" key="4">
    <source>
        <dbReference type="ARBA" id="ARBA00011738"/>
    </source>
</evidence>
<evidence type="ECO:0000256" key="12">
    <source>
        <dbReference type="ARBA" id="ARBA00029736"/>
    </source>
</evidence>
<dbReference type="Pfam" id="PF01746">
    <property type="entry name" value="tRNA_m1G_MT"/>
    <property type="match status" value="1"/>
</dbReference>
<feature type="domain" description="tRNA methyltransferase TRMD/TRM10-type" evidence="18">
    <location>
        <begin position="1"/>
        <end position="221"/>
    </location>
</feature>
<dbReference type="AlphaFoldDB" id="A0A520MV30"/>
<sequence>MNINIISLFPEIIESSLKGLTGKAITKNFAELNLINLKEFSTNTYGSVDDTPYGGGEGMLIGIEPLEKSLHSIESPGHVINLSPQGTLFNQNKAIELSSFKNITFICGRYEGIDQRFIDRHVDEELSIGDYVLSGGEIAASVVIDAILRNIPGVIGNKDSVTKDSLSSSRLKGHSYTKPFEYRGSKVPEILLSGDHKKIEEWKIGNSLWVTREKRPDLFKQLQLSEKEMILLRQYEDSIL</sequence>
<dbReference type="PIRSF" id="PIRSF000386">
    <property type="entry name" value="tRNA_mtase"/>
    <property type="match status" value="1"/>
</dbReference>
<evidence type="ECO:0000256" key="5">
    <source>
        <dbReference type="ARBA" id="ARBA00012807"/>
    </source>
</evidence>
<organism evidence="19 20">
    <name type="scientific">SAR86 cluster bacterium</name>
    <dbReference type="NCBI Taxonomy" id="2030880"/>
    <lineage>
        <taxon>Bacteria</taxon>
        <taxon>Pseudomonadati</taxon>
        <taxon>Pseudomonadota</taxon>
        <taxon>Gammaproteobacteria</taxon>
        <taxon>SAR86 cluster</taxon>
    </lineage>
</organism>
<evidence type="ECO:0000313" key="20">
    <source>
        <dbReference type="Proteomes" id="UP000320146"/>
    </source>
</evidence>
<dbReference type="Proteomes" id="UP000320146">
    <property type="component" value="Unassembled WGS sequence"/>
</dbReference>
<comment type="subunit">
    <text evidence="4 15 17">Homodimer.</text>
</comment>